<dbReference type="GO" id="GO:0032153">
    <property type="term" value="C:cell division site"/>
    <property type="evidence" value="ECO:0007669"/>
    <property type="project" value="TreeGrafter"/>
</dbReference>
<proteinExistence type="predicted"/>
<keyword evidence="1" id="KW-0472">Membrane</keyword>
<evidence type="ECO:0000313" key="3">
    <source>
        <dbReference type="EMBL" id="QEW06981.1"/>
    </source>
</evidence>
<evidence type="ECO:0000313" key="4">
    <source>
        <dbReference type="Proteomes" id="UP000325606"/>
    </source>
</evidence>
<feature type="transmembrane region" description="Helical" evidence="1">
    <location>
        <begin position="12"/>
        <end position="32"/>
    </location>
</feature>
<organism evidence="3 4">
    <name type="scientific">Nitrincola iocasae</name>
    <dbReference type="NCBI Taxonomy" id="2614693"/>
    <lineage>
        <taxon>Bacteria</taxon>
        <taxon>Pseudomonadati</taxon>
        <taxon>Pseudomonadota</taxon>
        <taxon>Gammaproteobacteria</taxon>
        <taxon>Oceanospirillales</taxon>
        <taxon>Oceanospirillaceae</taxon>
        <taxon>Nitrincola</taxon>
    </lineage>
</organism>
<dbReference type="PANTHER" id="PTHR38687:SF1">
    <property type="entry name" value="CELL DIVISION PROTEIN DEDD"/>
    <property type="match status" value="1"/>
</dbReference>
<dbReference type="GO" id="GO:0042834">
    <property type="term" value="F:peptidoglycan binding"/>
    <property type="evidence" value="ECO:0007669"/>
    <property type="project" value="InterPro"/>
</dbReference>
<dbReference type="Proteomes" id="UP000325606">
    <property type="component" value="Chromosome"/>
</dbReference>
<keyword evidence="4" id="KW-1185">Reference proteome</keyword>
<dbReference type="InterPro" id="IPR007730">
    <property type="entry name" value="SPOR-like_dom"/>
</dbReference>
<dbReference type="Gene3D" id="3.30.70.1070">
    <property type="entry name" value="Sporulation related repeat"/>
    <property type="match status" value="1"/>
</dbReference>
<dbReference type="InterPro" id="IPR052521">
    <property type="entry name" value="Cell_div_SPOR-domain"/>
</dbReference>
<dbReference type="InterPro" id="IPR036680">
    <property type="entry name" value="SPOR-like_sf"/>
</dbReference>
<keyword evidence="1" id="KW-1133">Transmembrane helix</keyword>
<dbReference type="PROSITE" id="PS51724">
    <property type="entry name" value="SPOR"/>
    <property type="match status" value="1"/>
</dbReference>
<dbReference type="GO" id="GO:0030428">
    <property type="term" value="C:cell septum"/>
    <property type="evidence" value="ECO:0007669"/>
    <property type="project" value="TreeGrafter"/>
</dbReference>
<dbReference type="PANTHER" id="PTHR38687">
    <property type="entry name" value="CELL DIVISION PROTEIN DEDD-RELATED"/>
    <property type="match status" value="1"/>
</dbReference>
<evidence type="ECO:0000256" key="1">
    <source>
        <dbReference type="SAM" id="Phobius"/>
    </source>
</evidence>
<name>A0A5J6LFJ2_9GAMM</name>
<accession>A0A5J6LFJ2</accession>
<dbReference type="EMBL" id="CP044222">
    <property type="protein sequence ID" value="QEW06981.1"/>
    <property type="molecule type" value="Genomic_DNA"/>
</dbReference>
<evidence type="ECO:0000259" key="2">
    <source>
        <dbReference type="PROSITE" id="PS51724"/>
    </source>
</evidence>
<reference evidence="3 4" key="1">
    <citation type="submission" date="2019-09" db="EMBL/GenBank/DDBJ databases">
        <title>Nitrincola iocasae sp. nov., a bacterium isolated from the sediment collected at a cold seep field in South China Sea.</title>
        <authorList>
            <person name="Zhang H."/>
            <person name="Wang H."/>
            <person name="Li C."/>
        </authorList>
    </citation>
    <scope>NUCLEOTIDE SEQUENCE [LARGE SCALE GENOMIC DNA]</scope>
    <source>
        <strain evidence="3 4">KXZD1103</strain>
    </source>
</reference>
<dbReference type="Pfam" id="PF05036">
    <property type="entry name" value="SPOR"/>
    <property type="match status" value="1"/>
</dbReference>
<dbReference type="AlphaFoldDB" id="A0A5J6LFJ2"/>
<dbReference type="KEGG" id="nik:F5I99_10930"/>
<dbReference type="SUPFAM" id="SSF110997">
    <property type="entry name" value="Sporulation related repeat"/>
    <property type="match status" value="1"/>
</dbReference>
<dbReference type="GO" id="GO:0032506">
    <property type="term" value="P:cytokinetic process"/>
    <property type="evidence" value="ECO:0007669"/>
    <property type="project" value="TreeGrafter"/>
</dbReference>
<keyword evidence="1" id="KW-0812">Transmembrane</keyword>
<feature type="domain" description="SPOR" evidence="2">
    <location>
        <begin position="107"/>
        <end position="182"/>
    </location>
</feature>
<dbReference type="RefSeq" id="WP_151055946.1">
    <property type="nucleotide sequence ID" value="NZ_CP044222.1"/>
</dbReference>
<sequence length="185" mass="20610">MDIRDNLKQRLIGAVVLLLIGIAFFPLVFNAAGYEERKLESRIPAAPEVARVVQTEMPPPVKIEQTPVAPVTETPVVSAPVAEITESLEALRPSLNPAEEAPTLDADQVPAAWALQLASFRQESNARELRARLIDAGYRVYIRHGEDVVRVFVGPEMQRGRLEELKLLLQQEYGLEGMIVRFTTQ</sequence>
<gene>
    <name evidence="3" type="ORF">F5I99_10930</name>
</gene>
<protein>
    <submittedName>
        <fullName evidence="3">SPOR domain-containing protein</fullName>
    </submittedName>
</protein>